<dbReference type="InterPro" id="IPR003772">
    <property type="entry name" value="YceD"/>
</dbReference>
<dbReference type="PANTHER" id="PTHR38099:SF1">
    <property type="entry name" value="LARGE RIBOSOMAL RNA SUBUNIT ACCUMULATION PROTEIN YCED"/>
    <property type="match status" value="1"/>
</dbReference>
<evidence type="ECO:0000313" key="6">
    <source>
        <dbReference type="EMBL" id="KTD61464.1"/>
    </source>
</evidence>
<evidence type="ECO:0000256" key="5">
    <source>
        <dbReference type="ARBA" id="ARBA00031841"/>
    </source>
</evidence>
<accession>A0A0W0YX94</accession>
<keyword evidence="4" id="KW-0690">Ribosome biogenesis</keyword>
<evidence type="ECO:0000256" key="1">
    <source>
        <dbReference type="ARBA" id="ARBA00002868"/>
    </source>
</evidence>
<comment type="function">
    <text evidence="1">Plays a role in synthesis, processing and/or stability of 23S rRNA.</text>
</comment>
<organism evidence="6 7">
    <name type="scientific">Legionella shakespearei DSM 23087</name>
    <dbReference type="NCBI Taxonomy" id="1122169"/>
    <lineage>
        <taxon>Bacteria</taxon>
        <taxon>Pseudomonadati</taxon>
        <taxon>Pseudomonadota</taxon>
        <taxon>Gammaproteobacteria</taxon>
        <taxon>Legionellales</taxon>
        <taxon>Legionellaceae</taxon>
        <taxon>Legionella</taxon>
    </lineage>
</organism>
<evidence type="ECO:0000256" key="4">
    <source>
        <dbReference type="ARBA" id="ARBA00022517"/>
    </source>
</evidence>
<dbReference type="PANTHER" id="PTHR38099">
    <property type="entry name" value="LARGE RIBOSOMAL RNA SUBUNIT ACCUMULATION PROTEIN YCED"/>
    <property type="match status" value="1"/>
</dbReference>
<dbReference type="OrthoDB" id="9786771at2"/>
<evidence type="ECO:0000256" key="3">
    <source>
        <dbReference type="ARBA" id="ARBA00015716"/>
    </source>
</evidence>
<dbReference type="STRING" id="1122169.Lsha_1221"/>
<comment type="similarity">
    <text evidence="2">Belongs to the DUF177 domain family.</text>
</comment>
<proteinExistence type="inferred from homology"/>
<comment type="caution">
    <text evidence="6">The sequence shown here is derived from an EMBL/GenBank/DDBJ whole genome shotgun (WGS) entry which is preliminary data.</text>
</comment>
<protein>
    <recommendedName>
        <fullName evidence="3">Large ribosomal RNA subunit accumulation protein YceD</fullName>
    </recommendedName>
    <alternativeName>
        <fullName evidence="5">23S rRNA accumulation protein YceD</fullName>
    </alternativeName>
</protein>
<dbReference type="AlphaFoldDB" id="A0A0W0YX94"/>
<name>A0A0W0YX94_9GAMM</name>
<dbReference type="GO" id="GO:0005829">
    <property type="term" value="C:cytosol"/>
    <property type="evidence" value="ECO:0007669"/>
    <property type="project" value="TreeGrafter"/>
</dbReference>
<reference evidence="6 7" key="1">
    <citation type="submission" date="2015-11" db="EMBL/GenBank/DDBJ databases">
        <title>Genomic analysis of 38 Legionella species identifies large and diverse effector repertoires.</title>
        <authorList>
            <person name="Burstein D."/>
            <person name="Amaro F."/>
            <person name="Zusman T."/>
            <person name="Lifshitz Z."/>
            <person name="Cohen O."/>
            <person name="Gilbert J.A."/>
            <person name="Pupko T."/>
            <person name="Shuman H.A."/>
            <person name="Segal G."/>
        </authorList>
    </citation>
    <scope>NUCLEOTIDE SEQUENCE [LARGE SCALE GENOMIC DNA]</scope>
    <source>
        <strain evidence="6 7">ATCC 49655</strain>
    </source>
</reference>
<dbReference type="RefSeq" id="WP_018576550.1">
    <property type="nucleotide sequence ID" value="NZ_KB892388.1"/>
</dbReference>
<sequence>MLHLQEMAKQGQQNQTLVVSDRLPAFLNGPCHLDVSYAIEAEDDFYLIHLRVKGPLSVVCQRCAQEFANSYDNQTTIAVCRSDERAEQILEQYESVVSSNWQVDLMELVIDELHLYAPQFHPEISDCDSEINQILTGKSETY</sequence>
<evidence type="ECO:0000256" key="2">
    <source>
        <dbReference type="ARBA" id="ARBA00010740"/>
    </source>
</evidence>
<dbReference type="PATRIC" id="fig|1122169.6.peg.1409"/>
<dbReference type="Pfam" id="PF02620">
    <property type="entry name" value="YceD"/>
    <property type="match status" value="1"/>
</dbReference>
<keyword evidence="7" id="KW-1185">Reference proteome</keyword>
<evidence type="ECO:0000313" key="7">
    <source>
        <dbReference type="Proteomes" id="UP000054600"/>
    </source>
</evidence>
<dbReference type="EMBL" id="LNYW01000035">
    <property type="protein sequence ID" value="KTD61464.1"/>
    <property type="molecule type" value="Genomic_DNA"/>
</dbReference>
<dbReference type="eggNOG" id="COG1399">
    <property type="taxonomic scope" value="Bacteria"/>
</dbReference>
<dbReference type="Proteomes" id="UP000054600">
    <property type="component" value="Unassembled WGS sequence"/>
</dbReference>
<gene>
    <name evidence="6" type="ORF">Lsha_1221</name>
</gene>
<dbReference type="GO" id="GO:0042254">
    <property type="term" value="P:ribosome biogenesis"/>
    <property type="evidence" value="ECO:0007669"/>
    <property type="project" value="UniProtKB-KW"/>
</dbReference>
<dbReference type="InterPro" id="IPR039255">
    <property type="entry name" value="YceD_bac"/>
</dbReference>